<evidence type="ECO:0000313" key="5">
    <source>
        <dbReference type="EMBL" id="EGC01769.1"/>
    </source>
</evidence>
<dbReference type="PROSITE" id="PS51462">
    <property type="entry name" value="NUDIX"/>
    <property type="match status" value="1"/>
</dbReference>
<keyword evidence="2 3" id="KW-0378">Hydrolase</keyword>
<name>E9SFX2_RUMAL</name>
<evidence type="ECO:0000256" key="3">
    <source>
        <dbReference type="RuleBase" id="RU003476"/>
    </source>
</evidence>
<accession>E9SFX2</accession>
<dbReference type="Gene3D" id="3.90.79.10">
    <property type="entry name" value="Nucleoside Triphosphate Pyrophosphohydrolase"/>
    <property type="match status" value="1"/>
</dbReference>
<dbReference type="RefSeq" id="WP_002852043.1">
    <property type="nucleotide sequence ID" value="NZ_ADKM02000122.1"/>
</dbReference>
<dbReference type="PANTHER" id="PTHR43046">
    <property type="entry name" value="GDP-MANNOSE MANNOSYL HYDROLASE"/>
    <property type="match status" value="1"/>
</dbReference>
<dbReference type="InterPro" id="IPR000086">
    <property type="entry name" value="NUDIX_hydrolase_dom"/>
</dbReference>
<dbReference type="PROSITE" id="PS00893">
    <property type="entry name" value="NUDIX_BOX"/>
    <property type="match status" value="1"/>
</dbReference>
<dbReference type="eggNOG" id="COG1051">
    <property type="taxonomic scope" value="Bacteria"/>
</dbReference>
<protein>
    <submittedName>
        <fullName evidence="5">Hydrolase, NUDIX family</fullName>
    </submittedName>
</protein>
<comment type="similarity">
    <text evidence="3">Belongs to the Nudix hydrolase family.</text>
</comment>
<dbReference type="AlphaFoldDB" id="E9SFX2"/>
<proteinExistence type="inferred from homology"/>
<evidence type="ECO:0000313" key="6">
    <source>
        <dbReference type="Proteomes" id="UP000004259"/>
    </source>
</evidence>
<dbReference type="GO" id="GO:0016787">
    <property type="term" value="F:hydrolase activity"/>
    <property type="evidence" value="ECO:0007669"/>
    <property type="project" value="UniProtKB-KW"/>
</dbReference>
<comment type="cofactor">
    <cofactor evidence="1">
        <name>Mg(2+)</name>
        <dbReference type="ChEBI" id="CHEBI:18420"/>
    </cofactor>
</comment>
<dbReference type="InterPro" id="IPR020476">
    <property type="entry name" value="Nudix_hydrolase"/>
</dbReference>
<dbReference type="PANTHER" id="PTHR43046:SF14">
    <property type="entry name" value="MUTT_NUDIX FAMILY PROTEIN"/>
    <property type="match status" value="1"/>
</dbReference>
<dbReference type="CDD" id="cd02883">
    <property type="entry name" value="NUDIX_Hydrolase"/>
    <property type="match status" value="1"/>
</dbReference>
<dbReference type="SUPFAM" id="SSF55811">
    <property type="entry name" value="Nudix"/>
    <property type="match status" value="1"/>
</dbReference>
<dbReference type="Proteomes" id="UP000004259">
    <property type="component" value="Unassembled WGS sequence"/>
</dbReference>
<evidence type="ECO:0000256" key="2">
    <source>
        <dbReference type="ARBA" id="ARBA00022801"/>
    </source>
</evidence>
<gene>
    <name evidence="5" type="ORF">CUS_7693</name>
</gene>
<dbReference type="EMBL" id="ADKM02000122">
    <property type="protein sequence ID" value="EGC01769.1"/>
    <property type="molecule type" value="Genomic_DNA"/>
</dbReference>
<reference evidence="5 6" key="1">
    <citation type="submission" date="2011-02" db="EMBL/GenBank/DDBJ databases">
        <authorList>
            <person name="Nelson K.E."/>
            <person name="Sutton G."/>
            <person name="Torralba M."/>
            <person name="Durkin S."/>
            <person name="Harkins D."/>
            <person name="Montgomery R."/>
            <person name="Ziemer C."/>
            <person name="Klaassens E."/>
            <person name="Ocuiv P."/>
            <person name="Morrison M."/>
        </authorList>
    </citation>
    <scope>NUCLEOTIDE SEQUENCE [LARGE SCALE GENOMIC DNA]</scope>
    <source>
        <strain evidence="5 6">8</strain>
    </source>
</reference>
<dbReference type="OrthoDB" id="511483at2"/>
<dbReference type="PRINTS" id="PR00502">
    <property type="entry name" value="NUDIXFAMILY"/>
</dbReference>
<evidence type="ECO:0000259" key="4">
    <source>
        <dbReference type="PROSITE" id="PS51462"/>
    </source>
</evidence>
<feature type="domain" description="Nudix hydrolase" evidence="4">
    <location>
        <begin position="1"/>
        <end position="130"/>
    </location>
</feature>
<dbReference type="InterPro" id="IPR020084">
    <property type="entry name" value="NUDIX_hydrolase_CS"/>
</dbReference>
<keyword evidence="6" id="KW-1185">Reference proteome</keyword>
<organism evidence="5 6">
    <name type="scientific">Ruminococcus albus 8</name>
    <dbReference type="NCBI Taxonomy" id="246199"/>
    <lineage>
        <taxon>Bacteria</taxon>
        <taxon>Bacillati</taxon>
        <taxon>Bacillota</taxon>
        <taxon>Clostridia</taxon>
        <taxon>Eubacteriales</taxon>
        <taxon>Oscillospiraceae</taxon>
        <taxon>Ruminococcus</taxon>
    </lineage>
</organism>
<sequence>MRSRSLAFVIRNRKILVEKLCYDGRIFYSIPGGGIEAGETPEQAALRELYEECGLKGEIKRKLTEIYKADGSTEHVFEVNVPDDLTPIVGYDPEEPANAQPIMDVGWLALNEMSEKDRAFMWAYGLMEADGFFDELLSWGDAVSYPI</sequence>
<dbReference type="STRING" id="246199.CUS_7693"/>
<evidence type="ECO:0000256" key="1">
    <source>
        <dbReference type="ARBA" id="ARBA00001946"/>
    </source>
</evidence>
<dbReference type="Pfam" id="PF00293">
    <property type="entry name" value="NUDIX"/>
    <property type="match status" value="1"/>
</dbReference>
<dbReference type="InterPro" id="IPR015797">
    <property type="entry name" value="NUDIX_hydrolase-like_dom_sf"/>
</dbReference>
<comment type="caution">
    <text evidence="5">The sequence shown here is derived from an EMBL/GenBank/DDBJ whole genome shotgun (WGS) entry which is preliminary data.</text>
</comment>